<comment type="caution">
    <text evidence="1">The sequence shown here is derived from an EMBL/GenBank/DDBJ whole genome shotgun (WGS) entry which is preliminary data.</text>
</comment>
<proteinExistence type="predicted"/>
<name>A0ABU0S1J4_9ACTN</name>
<organism evidence="1 2">
    <name type="scientific">Streptomyces turgidiscabies</name>
    <dbReference type="NCBI Taxonomy" id="85558"/>
    <lineage>
        <taxon>Bacteria</taxon>
        <taxon>Bacillati</taxon>
        <taxon>Actinomycetota</taxon>
        <taxon>Actinomycetes</taxon>
        <taxon>Kitasatosporales</taxon>
        <taxon>Streptomycetaceae</taxon>
        <taxon>Streptomyces</taxon>
    </lineage>
</organism>
<evidence type="ECO:0000313" key="2">
    <source>
        <dbReference type="Proteomes" id="UP001223072"/>
    </source>
</evidence>
<keyword evidence="2" id="KW-1185">Reference proteome</keyword>
<dbReference type="EMBL" id="JAUSZS010000009">
    <property type="protein sequence ID" value="MDQ0938084.1"/>
    <property type="molecule type" value="Genomic_DNA"/>
</dbReference>
<evidence type="ECO:0000313" key="1">
    <source>
        <dbReference type="EMBL" id="MDQ0938084.1"/>
    </source>
</evidence>
<accession>A0ABU0S1J4</accession>
<dbReference type="Proteomes" id="UP001223072">
    <property type="component" value="Unassembled WGS sequence"/>
</dbReference>
<protein>
    <submittedName>
        <fullName evidence="1">Uncharacterized protein</fullName>
    </submittedName>
</protein>
<sequence>MGKDSFNHGHYCNNVYWHDKLPQRCSGESSGLRGSTVATLCDSSSATGSNGRGGP</sequence>
<gene>
    <name evidence="1" type="ORF">QFZ49_008066</name>
</gene>
<reference evidence="1 2" key="1">
    <citation type="submission" date="2023-07" db="EMBL/GenBank/DDBJ databases">
        <title>Comparative genomics of wheat-associated soil bacteria to identify genetic determinants of phenazine resistance.</title>
        <authorList>
            <person name="Mouncey N."/>
        </authorList>
    </citation>
    <scope>NUCLEOTIDE SEQUENCE [LARGE SCALE GENOMIC DNA]</scope>
    <source>
        <strain evidence="1 2">W2I16</strain>
    </source>
</reference>